<keyword evidence="2" id="KW-1185">Reference proteome</keyword>
<comment type="caution">
    <text evidence="1">The sequence shown here is derived from an EMBL/GenBank/DDBJ whole genome shotgun (WGS) entry which is preliminary data.</text>
</comment>
<proteinExistence type="predicted"/>
<evidence type="ECO:0008006" key="3">
    <source>
        <dbReference type="Google" id="ProtNLM"/>
    </source>
</evidence>
<name>A0ABQ7XVT2_BRANA</name>
<reference evidence="1 2" key="1">
    <citation type="submission" date="2021-05" db="EMBL/GenBank/DDBJ databases">
        <title>Genome Assembly of Synthetic Allotetraploid Brassica napus Reveals Homoeologous Exchanges between Subgenomes.</title>
        <authorList>
            <person name="Davis J.T."/>
        </authorList>
    </citation>
    <scope>NUCLEOTIDE SEQUENCE [LARGE SCALE GENOMIC DNA]</scope>
    <source>
        <strain evidence="2">cv. Da-Ae</strain>
        <tissue evidence="1">Seedling</tissue>
    </source>
</reference>
<organism evidence="1 2">
    <name type="scientific">Brassica napus</name>
    <name type="common">Rape</name>
    <dbReference type="NCBI Taxonomy" id="3708"/>
    <lineage>
        <taxon>Eukaryota</taxon>
        <taxon>Viridiplantae</taxon>
        <taxon>Streptophyta</taxon>
        <taxon>Embryophyta</taxon>
        <taxon>Tracheophyta</taxon>
        <taxon>Spermatophyta</taxon>
        <taxon>Magnoliopsida</taxon>
        <taxon>eudicotyledons</taxon>
        <taxon>Gunneridae</taxon>
        <taxon>Pentapetalae</taxon>
        <taxon>rosids</taxon>
        <taxon>malvids</taxon>
        <taxon>Brassicales</taxon>
        <taxon>Brassicaceae</taxon>
        <taxon>Brassiceae</taxon>
        <taxon>Brassica</taxon>
    </lineage>
</organism>
<protein>
    <recommendedName>
        <fullName evidence="3">Membrane-associated kinase regulator 4</fullName>
    </recommendedName>
</protein>
<dbReference type="EMBL" id="JAGKQM010000019">
    <property type="protein sequence ID" value="KAH0860043.1"/>
    <property type="molecule type" value="Genomic_DNA"/>
</dbReference>
<dbReference type="InterPro" id="IPR039620">
    <property type="entry name" value="BKI1/MAKR1/3/4"/>
</dbReference>
<sequence>MAAKLEDDYIDMEVTSFTNLIDKTTFPADELFYKGKLLPLHLTPPTGTFTTQVTSNSPFESCTVSPADSCQVSKEPNPKDYFLEYSSSVEEDEKKKSWSKKLRLNTRLSFGKKIKSSRAYLRSIFGKSSCSDESRFLKRSTSSNSEIENSIQGAILHCKQSQQQKQKQYRVNEVGFCSLSASRIAVADDRERAQMFRG</sequence>
<evidence type="ECO:0000313" key="2">
    <source>
        <dbReference type="Proteomes" id="UP000824890"/>
    </source>
</evidence>
<evidence type="ECO:0000313" key="1">
    <source>
        <dbReference type="EMBL" id="KAH0860043.1"/>
    </source>
</evidence>
<accession>A0ABQ7XVT2</accession>
<dbReference type="PANTHER" id="PTHR33312">
    <property type="entry name" value="MEMBRANE-ASSOCIATED KINASE REGULATOR 4-RELATED"/>
    <property type="match status" value="1"/>
</dbReference>
<dbReference type="PANTHER" id="PTHR33312:SF5">
    <property type="entry name" value="MEMBRANE-ASSOCIATED KINASE REGULATOR 4-RELATED"/>
    <property type="match status" value="1"/>
</dbReference>
<gene>
    <name evidence="1" type="ORF">HID58_088304</name>
</gene>
<dbReference type="Proteomes" id="UP000824890">
    <property type="component" value="Unassembled WGS sequence"/>
</dbReference>